<evidence type="ECO:0000256" key="2">
    <source>
        <dbReference type="ARBA" id="ARBA00010231"/>
    </source>
</evidence>
<dbReference type="InterPro" id="IPR016055">
    <property type="entry name" value="A-D-PHexomutase_a/b/a-I/II/III"/>
</dbReference>
<dbReference type="SUPFAM" id="SSF55957">
    <property type="entry name" value="Phosphoglucomutase, C-terminal domain"/>
    <property type="match status" value="1"/>
</dbReference>
<dbReference type="Proteomes" id="UP000569914">
    <property type="component" value="Unassembled WGS sequence"/>
</dbReference>
<keyword evidence="6 11" id="KW-0413">Isomerase</keyword>
<dbReference type="PANTHER" id="PTHR43771:SF1">
    <property type="entry name" value="PHOSPHOMANNOMUTASE"/>
    <property type="match status" value="1"/>
</dbReference>
<dbReference type="InterPro" id="IPR036900">
    <property type="entry name" value="A-D-PHexomutase_C_sf"/>
</dbReference>
<feature type="domain" description="Alpha-D-phosphohexomutase alpha/beta/alpha" evidence="9">
    <location>
        <begin position="163"/>
        <end position="261"/>
    </location>
</feature>
<dbReference type="Pfam" id="PF02878">
    <property type="entry name" value="PGM_PMM_I"/>
    <property type="match status" value="1"/>
</dbReference>
<feature type="domain" description="Alpha-D-phosphohexomutase alpha/beta/alpha" evidence="8">
    <location>
        <begin position="6"/>
        <end position="133"/>
    </location>
</feature>
<comment type="similarity">
    <text evidence="2">Belongs to the phosphohexose mutase family.</text>
</comment>
<comment type="cofactor">
    <cofactor evidence="1">
        <name>Mg(2+)</name>
        <dbReference type="ChEBI" id="CHEBI:18420"/>
    </cofactor>
</comment>
<comment type="caution">
    <text evidence="11">The sequence shown here is derived from an EMBL/GenBank/DDBJ whole genome shotgun (WGS) entry which is preliminary data.</text>
</comment>
<dbReference type="GO" id="GO:0004615">
    <property type="term" value="F:phosphomannomutase activity"/>
    <property type="evidence" value="ECO:0007669"/>
    <property type="project" value="UniProtKB-EC"/>
</dbReference>
<organism evidence="11 12">
    <name type="scientific">Microlunatus parietis</name>
    <dbReference type="NCBI Taxonomy" id="682979"/>
    <lineage>
        <taxon>Bacteria</taxon>
        <taxon>Bacillati</taxon>
        <taxon>Actinomycetota</taxon>
        <taxon>Actinomycetes</taxon>
        <taxon>Propionibacteriales</taxon>
        <taxon>Propionibacteriaceae</taxon>
        <taxon>Microlunatus</taxon>
    </lineage>
</organism>
<proteinExistence type="inferred from homology"/>
<dbReference type="InterPro" id="IPR005841">
    <property type="entry name" value="Alpha-D-phosphohexomutase_SF"/>
</dbReference>
<dbReference type="NCBIfam" id="NF007088">
    <property type="entry name" value="PRK09542.1"/>
    <property type="match status" value="1"/>
</dbReference>
<evidence type="ECO:0000313" key="12">
    <source>
        <dbReference type="Proteomes" id="UP000569914"/>
    </source>
</evidence>
<name>A0A7Y9I658_9ACTN</name>
<evidence type="ECO:0000259" key="9">
    <source>
        <dbReference type="Pfam" id="PF02879"/>
    </source>
</evidence>
<keyword evidence="3" id="KW-0597">Phosphoprotein</keyword>
<evidence type="ECO:0000259" key="7">
    <source>
        <dbReference type="Pfam" id="PF00408"/>
    </source>
</evidence>
<dbReference type="InterPro" id="IPR005846">
    <property type="entry name" value="A-D-PHexomutase_a/b/a-III"/>
</dbReference>
<feature type="domain" description="Alpha-D-phosphohexomutase alpha/beta/alpha" evidence="10">
    <location>
        <begin position="271"/>
        <end position="372"/>
    </location>
</feature>
<keyword evidence="5" id="KW-0460">Magnesium</keyword>
<dbReference type="GO" id="GO:0005975">
    <property type="term" value="P:carbohydrate metabolic process"/>
    <property type="evidence" value="ECO:0007669"/>
    <property type="project" value="InterPro"/>
</dbReference>
<dbReference type="InterPro" id="IPR005843">
    <property type="entry name" value="A-D-PHexomutase_C"/>
</dbReference>
<dbReference type="Gene3D" id="3.40.120.10">
    <property type="entry name" value="Alpha-D-Glucose-1,6-Bisphosphate, subunit A, domain 3"/>
    <property type="match status" value="3"/>
</dbReference>
<dbReference type="CDD" id="cd03089">
    <property type="entry name" value="PMM_PGM"/>
    <property type="match status" value="1"/>
</dbReference>
<keyword evidence="12" id="KW-1185">Reference proteome</keyword>
<evidence type="ECO:0000259" key="8">
    <source>
        <dbReference type="Pfam" id="PF02878"/>
    </source>
</evidence>
<evidence type="ECO:0000259" key="10">
    <source>
        <dbReference type="Pfam" id="PF02880"/>
    </source>
</evidence>
<dbReference type="InterPro" id="IPR005845">
    <property type="entry name" value="A-D-PHexomutase_a/b/a-II"/>
</dbReference>
<dbReference type="SUPFAM" id="SSF53738">
    <property type="entry name" value="Phosphoglucomutase, first 3 domains"/>
    <property type="match status" value="3"/>
</dbReference>
<keyword evidence="4" id="KW-0479">Metal-binding</keyword>
<reference evidence="11 12" key="1">
    <citation type="submission" date="2020-07" db="EMBL/GenBank/DDBJ databases">
        <title>Sequencing the genomes of 1000 actinobacteria strains.</title>
        <authorList>
            <person name="Klenk H.-P."/>
        </authorList>
    </citation>
    <scope>NUCLEOTIDE SEQUENCE [LARGE SCALE GENOMIC DNA]</scope>
    <source>
        <strain evidence="11 12">DSM 22083</strain>
    </source>
</reference>
<dbReference type="RefSeq" id="WP_179750442.1">
    <property type="nucleotide sequence ID" value="NZ_JACCBU010000001.1"/>
</dbReference>
<evidence type="ECO:0000256" key="1">
    <source>
        <dbReference type="ARBA" id="ARBA00001946"/>
    </source>
</evidence>
<gene>
    <name evidence="11" type="ORF">BKA15_002079</name>
</gene>
<dbReference type="EMBL" id="JACCBU010000001">
    <property type="protein sequence ID" value="NYE70750.1"/>
    <property type="molecule type" value="Genomic_DNA"/>
</dbReference>
<dbReference type="PANTHER" id="PTHR43771">
    <property type="entry name" value="PHOSPHOMANNOMUTASE"/>
    <property type="match status" value="1"/>
</dbReference>
<dbReference type="Pfam" id="PF02880">
    <property type="entry name" value="PGM_PMM_III"/>
    <property type="match status" value="1"/>
</dbReference>
<dbReference type="Pfam" id="PF02879">
    <property type="entry name" value="PGM_PMM_II"/>
    <property type="match status" value="1"/>
</dbReference>
<feature type="domain" description="Alpha-D-phosphohexomutase C-terminal" evidence="7">
    <location>
        <begin position="380"/>
        <end position="450"/>
    </location>
</feature>
<evidence type="ECO:0000256" key="6">
    <source>
        <dbReference type="ARBA" id="ARBA00023235"/>
    </source>
</evidence>
<dbReference type="GO" id="GO:0046872">
    <property type="term" value="F:metal ion binding"/>
    <property type="evidence" value="ECO:0007669"/>
    <property type="project" value="UniProtKB-KW"/>
</dbReference>
<accession>A0A7Y9I658</accession>
<dbReference type="PRINTS" id="PR00509">
    <property type="entry name" value="PGMPMM"/>
</dbReference>
<evidence type="ECO:0000313" key="11">
    <source>
        <dbReference type="EMBL" id="NYE70750.1"/>
    </source>
</evidence>
<evidence type="ECO:0000256" key="3">
    <source>
        <dbReference type="ARBA" id="ARBA00022553"/>
    </source>
</evidence>
<dbReference type="EC" id="5.4.2.8" evidence="11"/>
<dbReference type="AlphaFoldDB" id="A0A7Y9I658"/>
<dbReference type="InterPro" id="IPR005844">
    <property type="entry name" value="A-D-PHexomutase_a/b/a-I"/>
</dbReference>
<sequence>MITPGIFKANDIRGRAVAPDPDWDADGARAIGAAWVEVTGLRPGLDQLVIGRDMRLTSPEFAAAFADGVASRGVDVIDIGLASTDQLWYACGALGLPGAMFTASHNPAPDNGIKFCRAGALPVASADLVALADRVLTGPPAEPAAQPVARRGTITERDLLADYAAYLHSLVDLTGLRRLRVVADAGNGMAGHTLPAVLGSLDLDLIGLYTDPDGTFPNHPPNPLEPQNLVDAQAAVREHGADLGLVFDGDADRCFLIDETGAVVSPSVITAMIAGQELDREPGATIVCNTITSRAVPELVQRRGGKVVITRVGHTFVKAAMAEHGAIFGGEHSAHYYFRDFWGADTGMLAALHVLALVGRTDAPLSKLVEEFCSYVESGEINSTVADQKSIMDRLAAAFGDRGELSTLDGLTVSGPGWWFNVRPSNTEPLLRLNVEAADPATMAALRDEALALIRRP</sequence>
<evidence type="ECO:0000256" key="5">
    <source>
        <dbReference type="ARBA" id="ARBA00022842"/>
    </source>
</evidence>
<evidence type="ECO:0000256" key="4">
    <source>
        <dbReference type="ARBA" id="ARBA00022723"/>
    </source>
</evidence>
<protein>
    <submittedName>
        <fullName evidence="11">Phosphomannomutase</fullName>
        <ecNumber evidence="11">5.4.2.8</ecNumber>
    </submittedName>
</protein>
<dbReference type="Gene3D" id="3.30.310.50">
    <property type="entry name" value="Alpha-D-phosphohexomutase, C-terminal domain"/>
    <property type="match status" value="1"/>
</dbReference>
<dbReference type="Pfam" id="PF00408">
    <property type="entry name" value="PGM_PMM_IV"/>
    <property type="match status" value="1"/>
</dbReference>